<evidence type="ECO:0000313" key="18">
    <source>
        <dbReference type="Proteomes" id="UP001501920"/>
    </source>
</evidence>
<keyword evidence="18" id="KW-1185">Reference proteome</keyword>
<evidence type="ECO:0000256" key="7">
    <source>
        <dbReference type="ARBA" id="ARBA00022737"/>
    </source>
</evidence>
<dbReference type="PIRSF" id="PIRSF037595">
    <property type="entry name" value="Toll-like_receptor"/>
    <property type="match status" value="1"/>
</dbReference>
<keyword evidence="7" id="KW-0677">Repeat</keyword>
<feature type="domain" description="TIR" evidence="16">
    <location>
        <begin position="736"/>
        <end position="879"/>
    </location>
</feature>
<dbReference type="GO" id="GO:0006954">
    <property type="term" value="P:inflammatory response"/>
    <property type="evidence" value="ECO:0007669"/>
    <property type="project" value="UniProtKB-KW"/>
</dbReference>
<dbReference type="SMART" id="SM00255">
    <property type="entry name" value="TIR"/>
    <property type="match status" value="1"/>
</dbReference>
<evidence type="ECO:0000256" key="15">
    <source>
        <dbReference type="SAM" id="SignalP"/>
    </source>
</evidence>
<dbReference type="InterPro" id="IPR000157">
    <property type="entry name" value="TIR_dom"/>
</dbReference>
<protein>
    <recommendedName>
        <fullName evidence="16">TIR domain-containing protein</fullName>
    </recommendedName>
</protein>
<name>A0A3B4BZV4_PYGNA</name>
<reference evidence="17" key="2">
    <citation type="submission" date="2025-08" db="UniProtKB">
        <authorList>
            <consortium name="Ensembl"/>
        </authorList>
    </citation>
    <scope>IDENTIFICATION</scope>
</reference>
<evidence type="ECO:0000256" key="11">
    <source>
        <dbReference type="ARBA" id="ARBA00023170"/>
    </source>
</evidence>
<keyword evidence="8" id="KW-0391">Immunity</keyword>
<evidence type="ECO:0000256" key="2">
    <source>
        <dbReference type="ARBA" id="ARBA00009634"/>
    </source>
</evidence>
<keyword evidence="5 14" id="KW-0812">Transmembrane</keyword>
<evidence type="ECO:0000313" key="17">
    <source>
        <dbReference type="Ensembl" id="ENSPNAP00000005058.2"/>
    </source>
</evidence>
<dbReference type="InterPro" id="IPR001611">
    <property type="entry name" value="Leu-rich_rpt"/>
</dbReference>
<feature type="chain" id="PRO_5043613165" description="TIR domain-containing protein" evidence="15">
    <location>
        <begin position="28"/>
        <end position="887"/>
    </location>
</feature>
<dbReference type="OMA" id="GQDIVEN"/>
<evidence type="ECO:0000259" key="16">
    <source>
        <dbReference type="PROSITE" id="PS50104"/>
    </source>
</evidence>
<evidence type="ECO:0000256" key="14">
    <source>
        <dbReference type="SAM" id="Phobius"/>
    </source>
</evidence>
<evidence type="ECO:0000256" key="3">
    <source>
        <dbReference type="ARBA" id="ARBA00022588"/>
    </source>
</evidence>
<dbReference type="PROSITE" id="PS51450">
    <property type="entry name" value="LRR"/>
    <property type="match status" value="2"/>
</dbReference>
<keyword evidence="11" id="KW-0675">Receptor</keyword>
<dbReference type="Proteomes" id="UP001501920">
    <property type="component" value="Chromosome 5"/>
</dbReference>
<dbReference type="InterPro" id="IPR003591">
    <property type="entry name" value="Leu-rich_rpt_typical-subtyp"/>
</dbReference>
<keyword evidence="12" id="KW-0325">Glycoprotein</keyword>
<evidence type="ECO:0000256" key="4">
    <source>
        <dbReference type="ARBA" id="ARBA00022614"/>
    </source>
</evidence>
<keyword evidence="10 14" id="KW-0472">Membrane</keyword>
<keyword evidence="3" id="KW-0399">Innate immunity</keyword>
<keyword evidence="13" id="KW-0395">Inflammatory response</keyword>
<dbReference type="Gene3D" id="3.40.50.10140">
    <property type="entry name" value="Toll/interleukin-1 receptor homology (TIR) domain"/>
    <property type="match status" value="1"/>
</dbReference>
<dbReference type="Pfam" id="PF13855">
    <property type="entry name" value="LRR_8"/>
    <property type="match status" value="2"/>
</dbReference>
<evidence type="ECO:0000256" key="1">
    <source>
        <dbReference type="ARBA" id="ARBA00004479"/>
    </source>
</evidence>
<sequence>MLCLISVFTMFFFFSVTTLLLLSPAKCWLSDKCLVYEDKVMEGWYGDCPRRILTASCLDVTDLKLDLAVIPLQINTLCLKAARGLEIHSNALSRFMVLEELHIRGCPEVVHARAFMGLPNLWLLSLQSEKCCSSSIPSNAFGHALRELYLDYYNVSAIAIDAFNALSGLRALEIFGCASEFPEISCRIAKVSTSLISLKLEAEEIVILRNRSCGFLDDALLALARLETERVNISTLKSDTELNGFSEFEHIPLQSLDSLCETSDPVKSLQMFYLSYADHLKITRRCFFCLKSLSTLILPKNGISVIEDFAFEGLEKLQVLNMQSNKLMITANHSIPPLSLESLEQLDLKNNGISYIDDFAFKQLKSLKILNLEHNNISEIKTFTFSGLDRLESLMLDYNVLKHIEASSFTKLASLQNFSIGCLMQASTKTSKVQINLGFIFGTFPSNLTHLYISSCSRPMNIVIGSNSAPRPGLTLQVYGKEVSLEECERPFFQSVVGLNIMTQQFLCGSQFPGKYFKYLDNISFQPQVMSSFVDLVDLNTLLHLKKIYFQNTDFSVQPHLKTMFHNLTKLEHLQFYECRIPSLNEDVTRDLKSLKIFTLIGAYEFSLLENFPRPLVNLQLLFLSNVVLRCSCDNAWFNEWAELQKQIQVAMIMTYEKTGYACKDANGLHSFKRFAQANCFVDMEFVLFASTSLGIFFFMLMILLHNLAGDYLLAFIYIARGWVEEAMRGNTRGCYQFDAFVSYCGKDESWVVDDLLPNLDKRGPPFLRLCLHSRDFQLGLDIVENITDSLYKSRRTLCLVSHHYLRSKWCLLEMSLATHRLLAEQRDILILVFLEKIPARHLSAHHRLARLVKTRTYIDWPKDLPKQAIFWDRLWAKLASDPVRRK</sequence>
<dbReference type="Gene3D" id="3.80.10.10">
    <property type="entry name" value="Ribonuclease Inhibitor"/>
    <property type="match status" value="3"/>
</dbReference>
<keyword evidence="9 14" id="KW-1133">Transmembrane helix</keyword>
<dbReference type="SUPFAM" id="SSF52058">
    <property type="entry name" value="L domain-like"/>
    <property type="match status" value="1"/>
</dbReference>
<feature type="transmembrane region" description="Helical" evidence="14">
    <location>
        <begin position="686"/>
        <end position="705"/>
    </location>
</feature>
<dbReference type="GO" id="GO:0045087">
    <property type="term" value="P:innate immune response"/>
    <property type="evidence" value="ECO:0007669"/>
    <property type="project" value="UniProtKB-KW"/>
</dbReference>
<dbReference type="GO" id="GO:0005886">
    <property type="term" value="C:plasma membrane"/>
    <property type="evidence" value="ECO:0007669"/>
    <property type="project" value="TreeGrafter"/>
</dbReference>
<organism evidence="17 18">
    <name type="scientific">Pygocentrus nattereri</name>
    <name type="common">Red-bellied piranha</name>
    <dbReference type="NCBI Taxonomy" id="42514"/>
    <lineage>
        <taxon>Eukaryota</taxon>
        <taxon>Metazoa</taxon>
        <taxon>Chordata</taxon>
        <taxon>Craniata</taxon>
        <taxon>Vertebrata</taxon>
        <taxon>Euteleostomi</taxon>
        <taxon>Actinopterygii</taxon>
        <taxon>Neopterygii</taxon>
        <taxon>Teleostei</taxon>
        <taxon>Ostariophysi</taxon>
        <taxon>Characiformes</taxon>
        <taxon>Characoidei</taxon>
        <taxon>Pygocentrus</taxon>
    </lineage>
</organism>
<dbReference type="InterPro" id="IPR035897">
    <property type="entry name" value="Toll_tir_struct_dom_sf"/>
</dbReference>
<reference evidence="17 18" key="1">
    <citation type="submission" date="2020-10" db="EMBL/GenBank/DDBJ databases">
        <title>Pygocentrus nattereri (red-bellied piranha) genome, fPygNat1, primary haplotype.</title>
        <authorList>
            <person name="Myers G."/>
            <person name="Meyer A."/>
            <person name="Karagic N."/>
            <person name="Pippel M."/>
            <person name="Winkler S."/>
            <person name="Tracey A."/>
            <person name="Wood J."/>
            <person name="Formenti G."/>
            <person name="Howe K."/>
            <person name="Fedrigo O."/>
            <person name="Jarvis E.D."/>
        </authorList>
    </citation>
    <scope>NUCLEOTIDE SEQUENCE [LARGE SCALE GENOMIC DNA]</scope>
</reference>
<evidence type="ECO:0000256" key="8">
    <source>
        <dbReference type="ARBA" id="ARBA00022859"/>
    </source>
</evidence>
<accession>A0A3B4BZV4</accession>
<dbReference type="FunFam" id="3.40.50.10140:FF:000001">
    <property type="entry name" value="Toll-like receptor 2"/>
    <property type="match status" value="1"/>
</dbReference>
<reference evidence="17" key="3">
    <citation type="submission" date="2025-09" db="UniProtKB">
        <authorList>
            <consortium name="Ensembl"/>
        </authorList>
    </citation>
    <scope>IDENTIFICATION</scope>
</reference>
<dbReference type="PANTHER" id="PTHR24365">
    <property type="entry name" value="TOLL-LIKE RECEPTOR"/>
    <property type="match status" value="1"/>
</dbReference>
<evidence type="ECO:0000256" key="13">
    <source>
        <dbReference type="ARBA" id="ARBA00023198"/>
    </source>
</evidence>
<dbReference type="GO" id="GO:0002224">
    <property type="term" value="P:toll-like receptor signaling pathway"/>
    <property type="evidence" value="ECO:0007669"/>
    <property type="project" value="InterPro"/>
</dbReference>
<evidence type="ECO:0000256" key="5">
    <source>
        <dbReference type="ARBA" id="ARBA00022692"/>
    </source>
</evidence>
<keyword evidence="4" id="KW-0433">Leucine-rich repeat</keyword>
<evidence type="ECO:0000256" key="9">
    <source>
        <dbReference type="ARBA" id="ARBA00022989"/>
    </source>
</evidence>
<dbReference type="Ensembl" id="ENSPNAT00000005950.2">
    <property type="protein sequence ID" value="ENSPNAP00000005058.2"/>
    <property type="gene ID" value="ENSPNAG00000007030.2"/>
</dbReference>
<dbReference type="AlphaFoldDB" id="A0A3B4BZV4"/>
<proteinExistence type="inferred from homology"/>
<dbReference type="PANTHER" id="PTHR24365:SF522">
    <property type="entry name" value="LOW QUALITY PROTEIN: TOLL-LIKE RECEPTOR 13-RELATED"/>
    <property type="match status" value="1"/>
</dbReference>
<comment type="similarity">
    <text evidence="2">Belongs to the Toll-like receptor family.</text>
</comment>
<dbReference type="InterPro" id="IPR032675">
    <property type="entry name" value="LRR_dom_sf"/>
</dbReference>
<evidence type="ECO:0000256" key="10">
    <source>
        <dbReference type="ARBA" id="ARBA00023136"/>
    </source>
</evidence>
<evidence type="ECO:0000256" key="6">
    <source>
        <dbReference type="ARBA" id="ARBA00022729"/>
    </source>
</evidence>
<dbReference type="InterPro" id="IPR017241">
    <property type="entry name" value="Toll-like_receptor"/>
</dbReference>
<dbReference type="Pfam" id="PF01582">
    <property type="entry name" value="TIR"/>
    <property type="match status" value="1"/>
</dbReference>
<keyword evidence="6 15" id="KW-0732">Signal</keyword>
<dbReference type="GO" id="GO:0004888">
    <property type="term" value="F:transmembrane signaling receptor activity"/>
    <property type="evidence" value="ECO:0007669"/>
    <property type="project" value="InterPro"/>
</dbReference>
<dbReference type="SUPFAM" id="SSF52200">
    <property type="entry name" value="Toll/Interleukin receptor TIR domain"/>
    <property type="match status" value="1"/>
</dbReference>
<dbReference type="PROSITE" id="PS50104">
    <property type="entry name" value="TIR"/>
    <property type="match status" value="1"/>
</dbReference>
<dbReference type="GeneTree" id="ENSGT00940000166466"/>
<comment type="subcellular location">
    <subcellularLocation>
        <location evidence="1">Membrane</location>
        <topology evidence="1">Single-pass type I membrane protein</topology>
    </subcellularLocation>
</comment>
<evidence type="ECO:0000256" key="12">
    <source>
        <dbReference type="ARBA" id="ARBA00023180"/>
    </source>
</evidence>
<feature type="signal peptide" evidence="15">
    <location>
        <begin position="1"/>
        <end position="27"/>
    </location>
</feature>
<dbReference type="SMART" id="SM00369">
    <property type="entry name" value="LRR_TYP"/>
    <property type="match status" value="7"/>
</dbReference>